<feature type="transmembrane region" description="Helical" evidence="6">
    <location>
        <begin position="188"/>
        <end position="208"/>
    </location>
</feature>
<evidence type="ECO:0008006" key="11">
    <source>
        <dbReference type="Google" id="ProtNLM"/>
    </source>
</evidence>
<comment type="subcellular location">
    <subcellularLocation>
        <location evidence="1">Membrane</location>
    </subcellularLocation>
</comment>
<keyword evidence="6" id="KW-0812">Transmembrane</keyword>
<dbReference type="InterPro" id="IPR004089">
    <property type="entry name" value="MCPsignal_dom"/>
</dbReference>
<comment type="similarity">
    <text evidence="3">Belongs to the methyl-accepting chemotaxis (MCP) protein family.</text>
</comment>
<dbReference type="Proteomes" id="UP000078596">
    <property type="component" value="Chromosome"/>
</dbReference>
<evidence type="ECO:0000256" key="6">
    <source>
        <dbReference type="SAM" id="Phobius"/>
    </source>
</evidence>
<dbReference type="AlphaFoldDB" id="A0A191ZGD5"/>
<dbReference type="KEGG" id="haz:A9404_05740"/>
<accession>A0A191ZGD5</accession>
<keyword evidence="10" id="KW-1185">Reference proteome</keyword>
<dbReference type="PRINTS" id="PR00260">
    <property type="entry name" value="CHEMTRNSDUCR"/>
</dbReference>
<evidence type="ECO:0000313" key="9">
    <source>
        <dbReference type="EMBL" id="ANJ66946.1"/>
    </source>
</evidence>
<dbReference type="SMART" id="SM00304">
    <property type="entry name" value="HAMP"/>
    <property type="match status" value="1"/>
</dbReference>
<dbReference type="STRING" id="1860122.A9404_05740"/>
<dbReference type="EMBL" id="CP016027">
    <property type="protein sequence ID" value="ANJ66946.1"/>
    <property type="molecule type" value="Genomic_DNA"/>
</dbReference>
<dbReference type="GO" id="GO:0004888">
    <property type="term" value="F:transmembrane signaling receptor activity"/>
    <property type="evidence" value="ECO:0007669"/>
    <property type="project" value="InterPro"/>
</dbReference>
<evidence type="ECO:0000259" key="7">
    <source>
        <dbReference type="PROSITE" id="PS50111"/>
    </source>
</evidence>
<dbReference type="Gene3D" id="1.10.287.950">
    <property type="entry name" value="Methyl-accepting chemotaxis protein"/>
    <property type="match status" value="1"/>
</dbReference>
<evidence type="ECO:0000256" key="3">
    <source>
        <dbReference type="ARBA" id="ARBA00029447"/>
    </source>
</evidence>
<dbReference type="RefSeq" id="WP_066099308.1">
    <property type="nucleotide sequence ID" value="NZ_CP016027.1"/>
</dbReference>
<dbReference type="InterPro" id="IPR004090">
    <property type="entry name" value="Chemotax_Me-accpt_rcpt"/>
</dbReference>
<dbReference type="GO" id="GO:0007165">
    <property type="term" value="P:signal transduction"/>
    <property type="evidence" value="ECO:0007669"/>
    <property type="project" value="UniProtKB-KW"/>
</dbReference>
<reference evidence="9 10" key="1">
    <citation type="submission" date="2016-06" db="EMBL/GenBank/DDBJ databases">
        <title>Insight into the functional genes involving in sulfur oxidation in Pearl River water.</title>
        <authorList>
            <person name="Luo J."/>
            <person name="Tan X."/>
            <person name="Lin W."/>
        </authorList>
    </citation>
    <scope>NUCLEOTIDE SEQUENCE [LARGE SCALE GENOMIC DNA]</scope>
    <source>
        <strain evidence="9 10">LS2</strain>
    </source>
</reference>
<evidence type="ECO:0000256" key="2">
    <source>
        <dbReference type="ARBA" id="ARBA00023224"/>
    </source>
</evidence>
<feature type="coiled-coil region" evidence="5">
    <location>
        <begin position="416"/>
        <end position="450"/>
    </location>
</feature>
<sequence length="540" mass="59570">MNIYSNTAKILISFMASALLFVGVLIYILSNMSSVTTSYQNLYTTQYARLDLLQEMSSNGLLGGVATRNKVFKPKYAPPYKVMMKTNEIFKKDLEMVRSLTPADDKASNELLEDVAKRWALVEAARIGVFKDVEAGNLDVATQTLLESEFPNWQQIRKDLQALTEAWKAQALQMQGDIKKRAEKARQLSIWVGVIALAIGLTLIVLVMRSVSSRLSSVTRAMHEIASGDGDLRKRLPDTGRDEIADLARTFNRFVIKIQDLVREITDSTTHLAASAEEMSTITQMSRENTRHQTEQTELVAVAIDEMTATTKTVAQNTNETAFAAQETDEATRAGKEVLNRSVQSINKLVNHMHTTTESVHELEGQTAKIGGVLDVIRSVAEQTNLLALNAAIEAARAGEHGRGFAVVAEEVRNLASRTQRSTEEIREIIEQLQERVSETAKAMQTSEAHGQETIKLTAETDELLDVIITRVNAITQMTLQVAAATEEQSAAAAEINQNLSKIRVQSEHLDDSAEQVSIAGADLTRLAANLDRQVGRFKA</sequence>
<dbReference type="PROSITE" id="PS50885">
    <property type="entry name" value="HAMP"/>
    <property type="match status" value="1"/>
</dbReference>
<dbReference type="FunFam" id="1.10.287.950:FF:000001">
    <property type="entry name" value="Methyl-accepting chemotaxis sensory transducer"/>
    <property type="match status" value="1"/>
</dbReference>
<dbReference type="SMART" id="SM00283">
    <property type="entry name" value="MA"/>
    <property type="match status" value="1"/>
</dbReference>
<feature type="transmembrane region" description="Helical" evidence="6">
    <location>
        <begin position="12"/>
        <end position="30"/>
    </location>
</feature>
<evidence type="ECO:0000256" key="4">
    <source>
        <dbReference type="PROSITE-ProRule" id="PRU00284"/>
    </source>
</evidence>
<dbReference type="Pfam" id="PF00015">
    <property type="entry name" value="MCPsignal"/>
    <property type="match status" value="1"/>
</dbReference>
<organism evidence="9 10">
    <name type="scientific">Halothiobacillus diazotrophicus</name>
    <dbReference type="NCBI Taxonomy" id="1860122"/>
    <lineage>
        <taxon>Bacteria</taxon>
        <taxon>Pseudomonadati</taxon>
        <taxon>Pseudomonadota</taxon>
        <taxon>Gammaproteobacteria</taxon>
        <taxon>Chromatiales</taxon>
        <taxon>Halothiobacillaceae</taxon>
        <taxon>Halothiobacillus</taxon>
    </lineage>
</organism>
<dbReference type="GO" id="GO:0016020">
    <property type="term" value="C:membrane"/>
    <property type="evidence" value="ECO:0007669"/>
    <property type="project" value="UniProtKB-SubCell"/>
</dbReference>
<dbReference type="Gene3D" id="6.10.340.10">
    <property type="match status" value="1"/>
</dbReference>
<keyword evidence="5" id="KW-0175">Coiled coil</keyword>
<dbReference type="PANTHER" id="PTHR32089:SF120">
    <property type="entry name" value="METHYL-ACCEPTING CHEMOTAXIS PROTEIN TLPQ"/>
    <property type="match status" value="1"/>
</dbReference>
<dbReference type="SUPFAM" id="SSF58104">
    <property type="entry name" value="Methyl-accepting chemotaxis protein (MCP) signaling domain"/>
    <property type="match status" value="1"/>
</dbReference>
<keyword evidence="6" id="KW-0472">Membrane</keyword>
<proteinExistence type="inferred from homology"/>
<dbReference type="PANTHER" id="PTHR32089">
    <property type="entry name" value="METHYL-ACCEPTING CHEMOTAXIS PROTEIN MCPB"/>
    <property type="match status" value="1"/>
</dbReference>
<feature type="domain" description="HAMP" evidence="8">
    <location>
        <begin position="209"/>
        <end position="263"/>
    </location>
</feature>
<evidence type="ECO:0000259" key="8">
    <source>
        <dbReference type="PROSITE" id="PS50885"/>
    </source>
</evidence>
<keyword evidence="2 4" id="KW-0807">Transducer</keyword>
<dbReference type="GO" id="GO:0006935">
    <property type="term" value="P:chemotaxis"/>
    <property type="evidence" value="ECO:0007669"/>
    <property type="project" value="InterPro"/>
</dbReference>
<protein>
    <recommendedName>
        <fullName evidence="11">Chemotaxis protein</fullName>
    </recommendedName>
</protein>
<evidence type="ECO:0000313" key="10">
    <source>
        <dbReference type="Proteomes" id="UP000078596"/>
    </source>
</evidence>
<evidence type="ECO:0000256" key="5">
    <source>
        <dbReference type="SAM" id="Coils"/>
    </source>
</evidence>
<gene>
    <name evidence="9" type="ORF">A9404_05740</name>
</gene>
<dbReference type="Pfam" id="PF00672">
    <property type="entry name" value="HAMP"/>
    <property type="match status" value="1"/>
</dbReference>
<evidence type="ECO:0000256" key="1">
    <source>
        <dbReference type="ARBA" id="ARBA00004370"/>
    </source>
</evidence>
<feature type="domain" description="Methyl-accepting transducer" evidence="7">
    <location>
        <begin position="268"/>
        <end position="504"/>
    </location>
</feature>
<dbReference type="OrthoDB" id="9781845at2"/>
<dbReference type="PROSITE" id="PS50111">
    <property type="entry name" value="CHEMOTAXIS_TRANSDUC_2"/>
    <property type="match status" value="1"/>
</dbReference>
<dbReference type="CDD" id="cd06225">
    <property type="entry name" value="HAMP"/>
    <property type="match status" value="1"/>
</dbReference>
<name>A0A191ZGD5_9GAMM</name>
<dbReference type="CDD" id="cd11386">
    <property type="entry name" value="MCP_signal"/>
    <property type="match status" value="1"/>
</dbReference>
<keyword evidence="6" id="KW-1133">Transmembrane helix</keyword>
<dbReference type="InterPro" id="IPR003660">
    <property type="entry name" value="HAMP_dom"/>
</dbReference>